<sequence>MRWLGLLGSLLMPVAAWAEGYLSPRDAGAPRWLGMNLTELRDYQPQRPFINVAHNARPWIAHRAGQWGGFEYADLRRLGAVDAQGWPRRLPNGATAFSSLMLVDLAEDAGGVAGNYRVTWSGQADVTITGRVGGTRRLGPNEIWFSFSPGPGLVELQVSDIDPDNPIRDIAVVHQRHVTAHEAGDMFNPDWLARVEGMALFRFMEWMNTNYTTWAEWDERTLPGAYTYTTGAGVPLEVMIRLANETATDPWFTIPHLASDDMIARMASLIHEDLDPGLRAWIEFSNETWNWSFPQATHAREQAQARWGDGNRWQEWNAMRAAQMVQIFDRVFEGQRDRLVRVLATQTGWHGLEEQLTAPSWQAENPANPAPPRLFDAYAITGYFSGLLGNDEKIEMTRGWLRDALALAEEEGRAQGLSGDDLTAFAQTRAHDMLRPRLIAELRDGSISGDPRNTVTSFLNTDLPHHRAVADRWGLELVAYEAGTHLVGVGPHMQDEALNALFIDVNYSEGMGDLYTMLLDGWVRGGGGMFAHFTDIRAPGRWGSFGVLRHLTDHNPRWDALVGFDPRQVAP</sequence>
<keyword evidence="2" id="KW-1185">Reference proteome</keyword>
<dbReference type="RefSeq" id="WP_249059000.1">
    <property type="nucleotide sequence ID" value="NZ_JALZWP010000010.1"/>
</dbReference>
<dbReference type="EMBL" id="JALZWP010000010">
    <property type="protein sequence ID" value="MCL1629332.1"/>
    <property type="molecule type" value="Genomic_DNA"/>
</dbReference>
<dbReference type="Proteomes" id="UP001202550">
    <property type="component" value="Unassembled WGS sequence"/>
</dbReference>
<reference evidence="1 2" key="1">
    <citation type="submission" date="2022-05" db="EMBL/GenBank/DDBJ databases">
        <title>Seasonal and diel survey of microbial diversity of the Tyrrhenian coast.</title>
        <authorList>
            <person name="Gattoni G."/>
            <person name="Corral P."/>
        </authorList>
    </citation>
    <scope>NUCLEOTIDE SEQUENCE [LARGE SCALE GENOMIC DNA]</scope>
    <source>
        <strain evidence="1 2">V10</strain>
    </source>
</reference>
<gene>
    <name evidence="1" type="ORF">M3N55_11360</name>
</gene>
<organism evidence="1 2">
    <name type="scientific">Roseinatronobacter domitianus</name>
    <dbReference type="NCBI Taxonomy" id="2940293"/>
    <lineage>
        <taxon>Bacteria</taxon>
        <taxon>Pseudomonadati</taxon>
        <taxon>Pseudomonadota</taxon>
        <taxon>Alphaproteobacteria</taxon>
        <taxon>Rhodobacterales</taxon>
        <taxon>Paracoccaceae</taxon>
        <taxon>Roseinatronobacter</taxon>
    </lineage>
</organism>
<evidence type="ECO:0000313" key="2">
    <source>
        <dbReference type="Proteomes" id="UP001202550"/>
    </source>
</evidence>
<comment type="caution">
    <text evidence="1">The sequence shown here is derived from an EMBL/GenBank/DDBJ whole genome shotgun (WGS) entry which is preliminary data.</text>
</comment>
<proteinExistence type="predicted"/>
<name>A0ABT0M391_9RHOB</name>
<protein>
    <submittedName>
        <fullName evidence="1">Uncharacterized protein</fullName>
    </submittedName>
</protein>
<evidence type="ECO:0000313" key="1">
    <source>
        <dbReference type="EMBL" id="MCL1629332.1"/>
    </source>
</evidence>
<accession>A0ABT0M391</accession>